<feature type="region of interest" description="Disordered" evidence="1">
    <location>
        <begin position="176"/>
        <end position="260"/>
    </location>
</feature>
<keyword evidence="2" id="KW-0812">Transmembrane</keyword>
<reference evidence="3" key="1">
    <citation type="submission" date="2022-12" db="EMBL/GenBank/DDBJ databases">
        <title>Genome assemblies of Blomia tropicalis.</title>
        <authorList>
            <person name="Cui Y."/>
        </authorList>
    </citation>
    <scope>NUCLEOTIDE SEQUENCE</scope>
    <source>
        <tissue evidence="3">Adult mites</tissue>
    </source>
</reference>
<organism evidence="3 4">
    <name type="scientific">Blomia tropicalis</name>
    <name type="common">Mite</name>
    <dbReference type="NCBI Taxonomy" id="40697"/>
    <lineage>
        <taxon>Eukaryota</taxon>
        <taxon>Metazoa</taxon>
        <taxon>Ecdysozoa</taxon>
        <taxon>Arthropoda</taxon>
        <taxon>Chelicerata</taxon>
        <taxon>Arachnida</taxon>
        <taxon>Acari</taxon>
        <taxon>Acariformes</taxon>
        <taxon>Sarcoptiformes</taxon>
        <taxon>Astigmata</taxon>
        <taxon>Glycyphagoidea</taxon>
        <taxon>Echimyopodidae</taxon>
        <taxon>Blomia</taxon>
    </lineage>
</organism>
<evidence type="ECO:0000313" key="4">
    <source>
        <dbReference type="Proteomes" id="UP001142055"/>
    </source>
</evidence>
<feature type="transmembrane region" description="Helical" evidence="2">
    <location>
        <begin position="148"/>
        <end position="169"/>
    </location>
</feature>
<feature type="compositionally biased region" description="Acidic residues" evidence="1">
    <location>
        <begin position="1"/>
        <end position="10"/>
    </location>
</feature>
<gene>
    <name evidence="3" type="ORF">RDWZM_004591</name>
</gene>
<keyword evidence="2" id="KW-1133">Transmembrane helix</keyword>
<comment type="caution">
    <text evidence="3">The sequence shown here is derived from an EMBL/GenBank/DDBJ whole genome shotgun (WGS) entry which is preliminary data.</text>
</comment>
<feature type="region of interest" description="Disordered" evidence="1">
    <location>
        <begin position="1"/>
        <end position="45"/>
    </location>
</feature>
<evidence type="ECO:0000256" key="2">
    <source>
        <dbReference type="SAM" id="Phobius"/>
    </source>
</evidence>
<feature type="compositionally biased region" description="Basic residues" evidence="1">
    <location>
        <begin position="195"/>
        <end position="209"/>
    </location>
</feature>
<feature type="compositionally biased region" description="Basic residues" evidence="1">
    <location>
        <begin position="24"/>
        <end position="44"/>
    </location>
</feature>
<evidence type="ECO:0000313" key="3">
    <source>
        <dbReference type="EMBL" id="KAJ6218779.1"/>
    </source>
</evidence>
<feature type="compositionally biased region" description="Basic and acidic residues" evidence="1">
    <location>
        <begin position="14"/>
        <end position="23"/>
    </location>
</feature>
<feature type="compositionally biased region" description="Basic residues" evidence="1">
    <location>
        <begin position="243"/>
        <end position="260"/>
    </location>
</feature>
<protein>
    <submittedName>
        <fullName evidence="3">Uncharacterized protein</fullName>
    </submittedName>
</protein>
<sequence length="260" mass="29542">MIQPEEDEGIVVDVPHDKQPIKGDKKKTTKKGNIKKGSTKKKKGGTTLKPLVVPADWAKKCSKDSSWCLKFIMNLFDNYKQNLISLFPKFKDKSLTQEELNDINAKCNNNETLCETMKQAQERNESIQELFKSARSYNLTSHKSSNSWIWIIVVIFLLLIVVTVVYIYWHFSHKPNRSKGGREAKSGNQKSLRGSLRRSLTKSKSKSKARFSGSRASESKRSIHTLKSKARLSGSKPSEFKSKRSVKSSKSKRQLSSSKK</sequence>
<proteinExistence type="predicted"/>
<dbReference type="EMBL" id="JAPWDV010000002">
    <property type="protein sequence ID" value="KAJ6218779.1"/>
    <property type="molecule type" value="Genomic_DNA"/>
</dbReference>
<name>A0A9Q0M4J0_BLOTA</name>
<keyword evidence="4" id="KW-1185">Reference proteome</keyword>
<dbReference type="Proteomes" id="UP001142055">
    <property type="component" value="Chromosome 2"/>
</dbReference>
<evidence type="ECO:0000256" key="1">
    <source>
        <dbReference type="SAM" id="MobiDB-lite"/>
    </source>
</evidence>
<dbReference type="AlphaFoldDB" id="A0A9Q0M4J0"/>
<keyword evidence="2" id="KW-0472">Membrane</keyword>
<accession>A0A9Q0M4J0</accession>